<keyword evidence="1" id="KW-0472">Membrane</keyword>
<feature type="transmembrane region" description="Helical" evidence="1">
    <location>
        <begin position="12"/>
        <end position="30"/>
    </location>
</feature>
<reference evidence="2 3" key="1">
    <citation type="journal article" date="2015" name="Genome Announc.">
        <title>Expanding the biotechnology potential of lactobacilli through comparative genomics of 213 strains and associated genera.</title>
        <authorList>
            <person name="Sun Z."/>
            <person name="Harris H.M."/>
            <person name="McCann A."/>
            <person name="Guo C."/>
            <person name="Argimon S."/>
            <person name="Zhang W."/>
            <person name="Yang X."/>
            <person name="Jeffery I.B."/>
            <person name="Cooney J.C."/>
            <person name="Kagawa T.F."/>
            <person name="Liu W."/>
            <person name="Song Y."/>
            <person name="Salvetti E."/>
            <person name="Wrobel A."/>
            <person name="Rasinkangas P."/>
            <person name="Parkhill J."/>
            <person name="Rea M.C."/>
            <person name="O'Sullivan O."/>
            <person name="Ritari J."/>
            <person name="Douillard F.P."/>
            <person name="Paul Ross R."/>
            <person name="Yang R."/>
            <person name="Briner A.E."/>
            <person name="Felis G.E."/>
            <person name="de Vos W.M."/>
            <person name="Barrangou R."/>
            <person name="Klaenhammer T.R."/>
            <person name="Caufield P.W."/>
            <person name="Cui Y."/>
            <person name="Zhang H."/>
            <person name="O'Toole P.W."/>
        </authorList>
    </citation>
    <scope>NUCLEOTIDE SEQUENCE [LARGE SCALE GENOMIC DNA]</scope>
    <source>
        <strain evidence="2 3">DSM 14421</strain>
    </source>
</reference>
<sequence>MKKLYFLKLSSLFGSFSLLTIFFLQIMNAFSKMLSTSDVLQDGTKITNQVNYFTTPLITIPIIFLTLFLVFFILGIYKTKK</sequence>
<dbReference type="AlphaFoldDB" id="A0A0R1S8Q6"/>
<proteinExistence type="predicted"/>
<dbReference type="PATRIC" id="fig|1423739.3.peg.1695"/>
<evidence type="ECO:0000313" key="3">
    <source>
        <dbReference type="Proteomes" id="UP000052013"/>
    </source>
</evidence>
<comment type="caution">
    <text evidence="2">The sequence shown here is derived from an EMBL/GenBank/DDBJ whole genome shotgun (WGS) entry which is preliminary data.</text>
</comment>
<dbReference type="RefSeq" id="WP_057865936.1">
    <property type="nucleotide sequence ID" value="NZ_AZEY01000104.1"/>
</dbReference>
<feature type="transmembrane region" description="Helical" evidence="1">
    <location>
        <begin position="50"/>
        <end position="77"/>
    </location>
</feature>
<organism evidence="2 3">
    <name type="scientific">Lentilactobacillus diolivorans DSM 14421</name>
    <dbReference type="NCBI Taxonomy" id="1423739"/>
    <lineage>
        <taxon>Bacteria</taxon>
        <taxon>Bacillati</taxon>
        <taxon>Bacillota</taxon>
        <taxon>Bacilli</taxon>
        <taxon>Lactobacillales</taxon>
        <taxon>Lactobacillaceae</taxon>
        <taxon>Lentilactobacillus</taxon>
    </lineage>
</organism>
<dbReference type="Proteomes" id="UP000052013">
    <property type="component" value="Unassembled WGS sequence"/>
</dbReference>
<gene>
    <name evidence="2" type="ORF">FC85_GL001616</name>
</gene>
<evidence type="ECO:0000313" key="2">
    <source>
        <dbReference type="EMBL" id="KRL63194.1"/>
    </source>
</evidence>
<evidence type="ECO:0000256" key="1">
    <source>
        <dbReference type="SAM" id="Phobius"/>
    </source>
</evidence>
<protein>
    <submittedName>
        <fullName evidence="2">Uncharacterized protein</fullName>
    </submittedName>
</protein>
<name>A0A0R1S8Q6_9LACO</name>
<keyword evidence="1" id="KW-1133">Transmembrane helix</keyword>
<accession>A0A0R1S8Q6</accession>
<keyword evidence="1" id="KW-0812">Transmembrane</keyword>
<dbReference type="EMBL" id="AZEY01000104">
    <property type="protein sequence ID" value="KRL63194.1"/>
    <property type="molecule type" value="Genomic_DNA"/>
</dbReference>